<proteinExistence type="predicted"/>
<gene>
    <name evidence="1" type="ORF">F6X53_24170</name>
</gene>
<name>A0A6L3SRZ9_9HYPH</name>
<sequence length="188" mass="20730">MTDETQKPAQPLIEVRRETARTLYVTSPATLAEVAAHVDCSERTIKRWSAADGGWKKLGGPKLTERAHEIADRMEKAAAELEVAQVPVEERPSAMAEAREDIAADDRAQLIVAHRKQLKVVDGLLSEAVRSRDDGGARLAWRVAQTLAIKQRAERLAWGLDSGEQAHTVVIERGSPYQVDAPHRLSID</sequence>
<dbReference type="Proteomes" id="UP000474159">
    <property type="component" value="Unassembled WGS sequence"/>
</dbReference>
<accession>A0A6L3SRZ9</accession>
<keyword evidence="2" id="KW-1185">Reference proteome</keyword>
<evidence type="ECO:0000313" key="1">
    <source>
        <dbReference type="EMBL" id="KAB1075930.1"/>
    </source>
</evidence>
<dbReference type="EMBL" id="VZZK01000032">
    <property type="protein sequence ID" value="KAB1075930.1"/>
    <property type="molecule type" value="Genomic_DNA"/>
</dbReference>
<dbReference type="OrthoDB" id="2968725at2"/>
<evidence type="ECO:0000313" key="2">
    <source>
        <dbReference type="Proteomes" id="UP000474159"/>
    </source>
</evidence>
<dbReference type="AlphaFoldDB" id="A0A6L3SRZ9"/>
<reference evidence="1 2" key="1">
    <citation type="submission" date="2019-09" db="EMBL/GenBank/DDBJ databases">
        <title>YIM 48816 draft genome.</title>
        <authorList>
            <person name="Jiang L."/>
        </authorList>
    </citation>
    <scope>NUCLEOTIDE SEQUENCE [LARGE SCALE GENOMIC DNA]</scope>
    <source>
        <strain evidence="1 2">YIM 48816</strain>
    </source>
</reference>
<dbReference type="RefSeq" id="WP_151003111.1">
    <property type="nucleotide sequence ID" value="NZ_BPQY01000086.1"/>
</dbReference>
<comment type="caution">
    <text evidence="1">The sequence shown here is derived from an EMBL/GenBank/DDBJ whole genome shotgun (WGS) entry which is preliminary data.</text>
</comment>
<organism evidence="1 2">
    <name type="scientific">Methylobacterium soli</name>
    <dbReference type="NCBI Taxonomy" id="553447"/>
    <lineage>
        <taxon>Bacteria</taxon>
        <taxon>Pseudomonadati</taxon>
        <taxon>Pseudomonadota</taxon>
        <taxon>Alphaproteobacteria</taxon>
        <taxon>Hyphomicrobiales</taxon>
        <taxon>Methylobacteriaceae</taxon>
        <taxon>Methylobacterium</taxon>
    </lineage>
</organism>
<protein>
    <recommendedName>
        <fullName evidence="3">Terminase</fullName>
    </recommendedName>
</protein>
<evidence type="ECO:0008006" key="3">
    <source>
        <dbReference type="Google" id="ProtNLM"/>
    </source>
</evidence>